<feature type="transmembrane region" description="Helical" evidence="6">
    <location>
        <begin position="102"/>
        <end position="119"/>
    </location>
</feature>
<name>A0A2J7ZWB5_9CHLO</name>
<organism evidence="7 8">
    <name type="scientific">Tetrabaena socialis</name>
    <dbReference type="NCBI Taxonomy" id="47790"/>
    <lineage>
        <taxon>Eukaryota</taxon>
        <taxon>Viridiplantae</taxon>
        <taxon>Chlorophyta</taxon>
        <taxon>core chlorophytes</taxon>
        <taxon>Chlorophyceae</taxon>
        <taxon>CS clade</taxon>
        <taxon>Chlamydomonadales</taxon>
        <taxon>Tetrabaenaceae</taxon>
        <taxon>Tetrabaena</taxon>
    </lineage>
</organism>
<evidence type="ECO:0000256" key="3">
    <source>
        <dbReference type="ARBA" id="ARBA00022692"/>
    </source>
</evidence>
<evidence type="ECO:0000256" key="2">
    <source>
        <dbReference type="ARBA" id="ARBA00006948"/>
    </source>
</evidence>
<keyword evidence="3 6" id="KW-0812">Transmembrane</keyword>
<evidence type="ECO:0000256" key="4">
    <source>
        <dbReference type="ARBA" id="ARBA00022989"/>
    </source>
</evidence>
<dbReference type="InterPro" id="IPR006904">
    <property type="entry name" value="DUF716"/>
</dbReference>
<evidence type="ECO:0000256" key="1">
    <source>
        <dbReference type="ARBA" id="ARBA00004141"/>
    </source>
</evidence>
<feature type="transmembrane region" description="Helical" evidence="6">
    <location>
        <begin position="160"/>
        <end position="178"/>
    </location>
</feature>
<dbReference type="OrthoDB" id="551896at2759"/>
<comment type="similarity">
    <text evidence="2">Belongs to the TMEM45 family.</text>
</comment>
<comment type="caution">
    <text evidence="7">The sequence shown here is derived from an EMBL/GenBank/DDBJ whole genome shotgun (WGS) entry which is preliminary data.</text>
</comment>
<keyword evidence="4 6" id="KW-1133">Transmembrane helix</keyword>
<gene>
    <name evidence="7" type="ORF">TSOC_009291</name>
</gene>
<comment type="subcellular location">
    <subcellularLocation>
        <location evidence="1">Membrane</location>
        <topology evidence="1">Multi-pass membrane protein</topology>
    </subcellularLocation>
</comment>
<evidence type="ECO:0008006" key="9">
    <source>
        <dbReference type="Google" id="ProtNLM"/>
    </source>
</evidence>
<keyword evidence="5 6" id="KW-0472">Membrane</keyword>
<reference evidence="7 8" key="1">
    <citation type="journal article" date="2017" name="Mol. Biol. Evol.">
        <title>The 4-celled Tetrabaena socialis nuclear genome reveals the essential components for genetic control of cell number at the origin of multicellularity in the volvocine lineage.</title>
        <authorList>
            <person name="Featherston J."/>
            <person name="Arakaki Y."/>
            <person name="Hanschen E.R."/>
            <person name="Ferris P.J."/>
            <person name="Michod R.E."/>
            <person name="Olson B.J.S.C."/>
            <person name="Nozaki H."/>
            <person name="Durand P.M."/>
        </authorList>
    </citation>
    <scope>NUCLEOTIDE SEQUENCE [LARGE SCALE GENOMIC DNA]</scope>
    <source>
        <strain evidence="7 8">NIES-571</strain>
    </source>
</reference>
<protein>
    <recommendedName>
        <fullName evidence="9">Transmembrane protein</fullName>
    </recommendedName>
</protein>
<sequence length="263" mass="29175">MTEGGSWIGHFLPGVVLGIWGIWTMQGVFRNFFNSRRIKAQYLSQATYTLWRFPARSESVCKLLLPVLAMSLELYFAHLGGWRSVLCPAGTARAGRFYGPHCFLYLALLCKSLLMWLHKKHAPLDSMVHSILLYTMVSTAAFALAEAVHPRSFLLSCGRVASMLIQSAWFFAATSIMFERHTAWDEEDGNDMAPVMMAPVVFMASIVVISAAMFAAFLAFHAFHNNVKGTRGCSYEQAGLLDADSHSAARTSPPNARDTNCHV</sequence>
<evidence type="ECO:0000313" key="7">
    <source>
        <dbReference type="EMBL" id="PNH04542.1"/>
    </source>
</evidence>
<evidence type="ECO:0000313" key="8">
    <source>
        <dbReference type="Proteomes" id="UP000236333"/>
    </source>
</evidence>
<evidence type="ECO:0000256" key="6">
    <source>
        <dbReference type="SAM" id="Phobius"/>
    </source>
</evidence>
<dbReference type="EMBL" id="PGGS01000379">
    <property type="protein sequence ID" value="PNH04542.1"/>
    <property type="molecule type" value="Genomic_DNA"/>
</dbReference>
<feature type="transmembrane region" description="Helical" evidence="6">
    <location>
        <begin position="131"/>
        <end position="148"/>
    </location>
</feature>
<proteinExistence type="inferred from homology"/>
<dbReference type="GO" id="GO:0016020">
    <property type="term" value="C:membrane"/>
    <property type="evidence" value="ECO:0007669"/>
    <property type="project" value="UniProtKB-SubCell"/>
</dbReference>
<accession>A0A2J7ZWB5</accession>
<feature type="transmembrane region" description="Helical" evidence="6">
    <location>
        <begin position="198"/>
        <end position="220"/>
    </location>
</feature>
<dbReference type="AlphaFoldDB" id="A0A2J7ZWB5"/>
<dbReference type="PANTHER" id="PTHR16007">
    <property type="entry name" value="EPIDIDYMAL MEMBRANE PROTEIN E9-RELATED"/>
    <property type="match status" value="1"/>
</dbReference>
<feature type="transmembrane region" description="Helical" evidence="6">
    <location>
        <begin position="6"/>
        <end position="29"/>
    </location>
</feature>
<dbReference type="Pfam" id="PF04819">
    <property type="entry name" value="DUF716"/>
    <property type="match status" value="1"/>
</dbReference>
<keyword evidence="8" id="KW-1185">Reference proteome</keyword>
<dbReference type="Proteomes" id="UP000236333">
    <property type="component" value="Unassembled WGS sequence"/>
</dbReference>
<dbReference type="PANTHER" id="PTHR16007:SF15">
    <property type="entry name" value="TRANSMEMBRANE PROTEIN 45B"/>
    <property type="match status" value="1"/>
</dbReference>
<evidence type="ECO:0000256" key="5">
    <source>
        <dbReference type="ARBA" id="ARBA00023136"/>
    </source>
</evidence>
<dbReference type="InterPro" id="IPR042127">
    <property type="entry name" value="TMEM45"/>
</dbReference>